<organism evidence="4 5">
    <name type="scientific">Lentilactobacillus raoultii</name>
    <dbReference type="NCBI Taxonomy" id="1987503"/>
    <lineage>
        <taxon>Bacteria</taxon>
        <taxon>Bacillati</taxon>
        <taxon>Bacillota</taxon>
        <taxon>Bacilli</taxon>
        <taxon>Lactobacillales</taxon>
        <taxon>Lactobacillaceae</taxon>
        <taxon>Lentilactobacillus</taxon>
    </lineage>
</organism>
<comment type="subcellular location">
    <subcellularLocation>
        <location evidence="1">Carboxysome</location>
    </subcellularLocation>
</comment>
<dbReference type="RefSeq" id="WP_306419375.1">
    <property type="nucleotide sequence ID" value="NZ_JBHTLH010000004.1"/>
</dbReference>
<accession>A0ABW3PKK5</accession>
<evidence type="ECO:0000313" key="4">
    <source>
        <dbReference type="EMBL" id="MFD1123917.1"/>
    </source>
</evidence>
<dbReference type="PROSITE" id="PS51932">
    <property type="entry name" value="BMV"/>
    <property type="match status" value="1"/>
</dbReference>
<dbReference type="EMBL" id="JBHTLH010000004">
    <property type="protein sequence ID" value="MFD1123917.1"/>
    <property type="molecule type" value="Genomic_DNA"/>
</dbReference>
<dbReference type="Proteomes" id="UP001597156">
    <property type="component" value="Unassembled WGS sequence"/>
</dbReference>
<gene>
    <name evidence="4" type="ORF">ACFQ22_00875</name>
</gene>
<keyword evidence="3" id="KW-1283">Bacterial microcompartment</keyword>
<dbReference type="InterPro" id="IPR004992">
    <property type="entry name" value="EutN_CcmL"/>
</dbReference>
<keyword evidence="2" id="KW-1282">Carboxysome</keyword>
<evidence type="ECO:0000256" key="1">
    <source>
        <dbReference type="ARBA" id="ARBA00023587"/>
    </source>
</evidence>
<protein>
    <submittedName>
        <fullName evidence="4">EutN/CcmL family microcompartment protein</fullName>
    </submittedName>
</protein>
<proteinExistence type="predicted"/>
<reference evidence="5" key="1">
    <citation type="journal article" date="2019" name="Int. J. Syst. Evol. Microbiol.">
        <title>The Global Catalogue of Microorganisms (GCM) 10K type strain sequencing project: providing services to taxonomists for standard genome sequencing and annotation.</title>
        <authorList>
            <consortium name="The Broad Institute Genomics Platform"/>
            <consortium name="The Broad Institute Genome Sequencing Center for Infectious Disease"/>
            <person name="Wu L."/>
            <person name="Ma J."/>
        </authorList>
    </citation>
    <scope>NUCLEOTIDE SEQUENCE [LARGE SCALE GENOMIC DNA]</scope>
    <source>
        <strain evidence="5">CCUG 71848</strain>
    </source>
</reference>
<comment type="caution">
    <text evidence="4">The sequence shown here is derived from an EMBL/GenBank/DDBJ whole genome shotgun (WGS) entry which is preliminary data.</text>
</comment>
<dbReference type="SUPFAM" id="SSF159133">
    <property type="entry name" value="EutN/CcmL-like"/>
    <property type="match status" value="1"/>
</dbReference>
<evidence type="ECO:0000313" key="5">
    <source>
        <dbReference type="Proteomes" id="UP001597156"/>
    </source>
</evidence>
<dbReference type="InterPro" id="IPR036677">
    <property type="entry name" value="EutN_CcmL_sf"/>
</dbReference>
<evidence type="ECO:0000256" key="2">
    <source>
        <dbReference type="ARBA" id="ARBA00023669"/>
    </source>
</evidence>
<sequence length="87" mass="9136">MAKVMGSVVATQKDRSLVGRKLMIVQPVDAYGKNTRAEEVAVDTVGAGIGELVLLVRGAGARKATVGEFHNDVNDCAIVGIVDRVDL</sequence>
<dbReference type="PANTHER" id="PTHR36539:SF1">
    <property type="entry name" value="BACTERIAL MICROCOMPARTMENT SHELL VERTEX PROTEIN EUTN"/>
    <property type="match status" value="1"/>
</dbReference>
<keyword evidence="5" id="KW-1185">Reference proteome</keyword>
<dbReference type="CDD" id="cd01614">
    <property type="entry name" value="EutN_CcmL"/>
    <property type="match status" value="1"/>
</dbReference>
<dbReference type="Gene3D" id="2.40.50.220">
    <property type="entry name" value="EutN/Ccml"/>
    <property type="match status" value="1"/>
</dbReference>
<evidence type="ECO:0000256" key="3">
    <source>
        <dbReference type="ARBA" id="ARBA00024446"/>
    </source>
</evidence>
<name>A0ABW3PKK5_9LACO</name>
<dbReference type="Pfam" id="PF03319">
    <property type="entry name" value="EutN_CcmL"/>
    <property type="match status" value="1"/>
</dbReference>
<dbReference type="PANTHER" id="PTHR36539">
    <property type="entry name" value="ETHANOLAMINE UTILIZATION PROTEIN EUTN"/>
    <property type="match status" value="1"/>
</dbReference>